<proteinExistence type="predicted"/>
<accession>A0A381UHB5</accession>
<sequence>MTTEHIDLNRFIVDRLDASYLWIERLRDGITDEQFYYQPTADSNSIAWLVWHLSRWRDRTSAIVSGETQVWTSEGWSQRFGIPEERTGLGDTPEQVAGFRADRDLVLSYADAAHRTIVDRILKLTAEQLEEPVKGLPGEPRPGWRVLAGVIGDSTEHVGQINYLRGMTSGLGWR</sequence>
<dbReference type="Pfam" id="PF12867">
    <property type="entry name" value="DinB_2"/>
    <property type="match status" value="1"/>
</dbReference>
<dbReference type="InterPro" id="IPR024775">
    <property type="entry name" value="DinB-like"/>
</dbReference>
<dbReference type="Gene3D" id="1.20.120.450">
    <property type="entry name" value="dinb family like domain"/>
    <property type="match status" value="1"/>
</dbReference>
<protein>
    <recommendedName>
        <fullName evidence="1">DinB-like domain-containing protein</fullName>
    </recommendedName>
</protein>
<dbReference type="InterPro" id="IPR034660">
    <property type="entry name" value="DinB/YfiT-like"/>
</dbReference>
<feature type="domain" description="DinB-like" evidence="1">
    <location>
        <begin position="26"/>
        <end position="161"/>
    </location>
</feature>
<name>A0A381UHB5_9ZZZZ</name>
<evidence type="ECO:0000313" key="2">
    <source>
        <dbReference type="EMBL" id="SVA27539.1"/>
    </source>
</evidence>
<dbReference type="AlphaFoldDB" id="A0A381UHB5"/>
<gene>
    <name evidence="2" type="ORF">METZ01_LOCUS80393</name>
</gene>
<dbReference type="EMBL" id="UINC01006439">
    <property type="protein sequence ID" value="SVA27539.1"/>
    <property type="molecule type" value="Genomic_DNA"/>
</dbReference>
<organism evidence="2">
    <name type="scientific">marine metagenome</name>
    <dbReference type="NCBI Taxonomy" id="408172"/>
    <lineage>
        <taxon>unclassified sequences</taxon>
        <taxon>metagenomes</taxon>
        <taxon>ecological metagenomes</taxon>
    </lineage>
</organism>
<evidence type="ECO:0000259" key="1">
    <source>
        <dbReference type="Pfam" id="PF12867"/>
    </source>
</evidence>
<dbReference type="SUPFAM" id="SSF109854">
    <property type="entry name" value="DinB/YfiT-like putative metalloenzymes"/>
    <property type="match status" value="1"/>
</dbReference>
<reference evidence="2" key="1">
    <citation type="submission" date="2018-05" db="EMBL/GenBank/DDBJ databases">
        <authorList>
            <person name="Lanie J.A."/>
            <person name="Ng W.-L."/>
            <person name="Kazmierczak K.M."/>
            <person name="Andrzejewski T.M."/>
            <person name="Davidsen T.M."/>
            <person name="Wayne K.J."/>
            <person name="Tettelin H."/>
            <person name="Glass J.I."/>
            <person name="Rusch D."/>
            <person name="Podicherti R."/>
            <person name="Tsui H.-C.T."/>
            <person name="Winkler M.E."/>
        </authorList>
    </citation>
    <scope>NUCLEOTIDE SEQUENCE</scope>
</reference>